<dbReference type="Gene3D" id="3.30.450.40">
    <property type="match status" value="1"/>
</dbReference>
<feature type="domain" description="IclR-ED" evidence="1">
    <location>
        <begin position="1"/>
        <end position="168"/>
    </location>
</feature>
<dbReference type="GO" id="GO:0003700">
    <property type="term" value="F:DNA-binding transcription factor activity"/>
    <property type="evidence" value="ECO:0007669"/>
    <property type="project" value="TreeGrafter"/>
</dbReference>
<dbReference type="PANTHER" id="PTHR30136">
    <property type="entry name" value="HELIX-TURN-HELIX TRANSCRIPTIONAL REGULATOR, ICLR FAMILY"/>
    <property type="match status" value="1"/>
</dbReference>
<dbReference type="InterPro" id="IPR014757">
    <property type="entry name" value="Tscrpt_reg_IclR_C"/>
</dbReference>
<dbReference type="KEGG" id="dov:DSCO28_64910"/>
<dbReference type="GO" id="GO:0045892">
    <property type="term" value="P:negative regulation of DNA-templated transcription"/>
    <property type="evidence" value="ECO:0007669"/>
    <property type="project" value="TreeGrafter"/>
</dbReference>
<proteinExistence type="predicted"/>
<gene>
    <name evidence="2" type="ORF">DSCO28_64910</name>
</gene>
<dbReference type="Pfam" id="PF01614">
    <property type="entry name" value="IclR_C"/>
    <property type="match status" value="1"/>
</dbReference>
<evidence type="ECO:0000259" key="1">
    <source>
        <dbReference type="PROSITE" id="PS51078"/>
    </source>
</evidence>
<dbReference type="SUPFAM" id="SSF55781">
    <property type="entry name" value="GAF domain-like"/>
    <property type="match status" value="1"/>
</dbReference>
<accession>A0A5K8A058</accession>
<organism evidence="2 3">
    <name type="scientific">Desulfosarcina ovata subsp. sediminis</name>
    <dbReference type="NCBI Taxonomy" id="885957"/>
    <lineage>
        <taxon>Bacteria</taxon>
        <taxon>Pseudomonadati</taxon>
        <taxon>Thermodesulfobacteriota</taxon>
        <taxon>Desulfobacteria</taxon>
        <taxon>Desulfobacterales</taxon>
        <taxon>Desulfosarcinaceae</taxon>
        <taxon>Desulfosarcina</taxon>
    </lineage>
</organism>
<dbReference type="InterPro" id="IPR029016">
    <property type="entry name" value="GAF-like_dom_sf"/>
</dbReference>
<dbReference type="InterPro" id="IPR050707">
    <property type="entry name" value="HTH_MetabolicPath_Reg"/>
</dbReference>
<sequence length="172" mass="18902">MKLAQPLLDEIRDTVNETVILGARIQHRVLIISVAEAFDSLKISVPVGSTIPLIAGAVGKAFLATENPELVATMIQKYGLRTYTPRSITDVTSYFEELDRVRTCGHAVDIEEYLPGINAVAVALQNLQGLPIAIWVVGMSANIDADKLSRIATITKEQAQRLRRMVDKATFR</sequence>
<name>A0A5K8A058_9BACT</name>
<evidence type="ECO:0000313" key="3">
    <source>
        <dbReference type="Proteomes" id="UP000425960"/>
    </source>
</evidence>
<protein>
    <recommendedName>
        <fullName evidence="1">IclR-ED domain-containing protein</fullName>
    </recommendedName>
</protein>
<reference evidence="2 3" key="1">
    <citation type="submission" date="2019-11" db="EMBL/GenBank/DDBJ databases">
        <title>Comparative genomics of hydrocarbon-degrading Desulfosarcina strains.</title>
        <authorList>
            <person name="Watanabe M."/>
            <person name="Kojima H."/>
            <person name="Fukui M."/>
        </authorList>
    </citation>
    <scope>NUCLEOTIDE SEQUENCE [LARGE SCALE GENOMIC DNA]</scope>
    <source>
        <strain evidence="2 3">28bB2T</strain>
    </source>
</reference>
<dbReference type="PROSITE" id="PS51078">
    <property type="entry name" value="ICLR_ED"/>
    <property type="match status" value="1"/>
</dbReference>
<dbReference type="PANTHER" id="PTHR30136:SF35">
    <property type="entry name" value="HTH-TYPE TRANSCRIPTIONAL REGULATOR RV1719"/>
    <property type="match status" value="1"/>
</dbReference>
<dbReference type="GO" id="GO:0003677">
    <property type="term" value="F:DNA binding"/>
    <property type="evidence" value="ECO:0007669"/>
    <property type="project" value="TreeGrafter"/>
</dbReference>
<dbReference type="AlphaFoldDB" id="A0A5K8A058"/>
<evidence type="ECO:0000313" key="2">
    <source>
        <dbReference type="EMBL" id="BBO85925.1"/>
    </source>
</evidence>
<dbReference type="EMBL" id="AP021876">
    <property type="protein sequence ID" value="BBO85925.1"/>
    <property type="molecule type" value="Genomic_DNA"/>
</dbReference>
<dbReference type="Proteomes" id="UP000425960">
    <property type="component" value="Chromosome"/>
</dbReference>